<feature type="compositionally biased region" description="Acidic residues" evidence="1">
    <location>
        <begin position="208"/>
        <end position="302"/>
    </location>
</feature>
<accession>A0ABD2KXD8</accession>
<evidence type="ECO:0000313" key="2">
    <source>
        <dbReference type="EMBL" id="KAL3107603.1"/>
    </source>
</evidence>
<dbReference type="EMBL" id="JBICBT010000613">
    <property type="protein sequence ID" value="KAL3107603.1"/>
    <property type="molecule type" value="Genomic_DNA"/>
</dbReference>
<proteinExistence type="predicted"/>
<organism evidence="2 3">
    <name type="scientific">Heterodera trifolii</name>
    <dbReference type="NCBI Taxonomy" id="157864"/>
    <lineage>
        <taxon>Eukaryota</taxon>
        <taxon>Metazoa</taxon>
        <taxon>Ecdysozoa</taxon>
        <taxon>Nematoda</taxon>
        <taxon>Chromadorea</taxon>
        <taxon>Rhabditida</taxon>
        <taxon>Tylenchina</taxon>
        <taxon>Tylenchomorpha</taxon>
        <taxon>Tylenchoidea</taxon>
        <taxon>Heteroderidae</taxon>
        <taxon>Heteroderinae</taxon>
        <taxon>Heterodera</taxon>
    </lineage>
</organism>
<reference evidence="2 3" key="1">
    <citation type="submission" date="2024-10" db="EMBL/GenBank/DDBJ databases">
        <authorList>
            <person name="Kim D."/>
        </authorList>
    </citation>
    <scope>NUCLEOTIDE SEQUENCE [LARGE SCALE GENOMIC DNA]</scope>
    <source>
        <strain evidence="2">BH-2024</strain>
    </source>
</reference>
<feature type="region of interest" description="Disordered" evidence="1">
    <location>
        <begin position="205"/>
        <end position="355"/>
    </location>
</feature>
<gene>
    <name evidence="2" type="ORF">niasHT_016460</name>
</gene>
<keyword evidence="3" id="KW-1185">Reference proteome</keyword>
<name>A0ABD2KXD8_9BILA</name>
<feature type="region of interest" description="Disordered" evidence="1">
    <location>
        <begin position="114"/>
        <end position="159"/>
    </location>
</feature>
<evidence type="ECO:0000313" key="3">
    <source>
        <dbReference type="Proteomes" id="UP001620626"/>
    </source>
</evidence>
<sequence length="546" mass="61822">MDLEDGDLVVKSPRLVTRQQADYQEPKNQELIVPINIYTEFEQLEPTNFRRRCPTCHKTFRFVLARFSSLNFETPWLPKMQEHLGNRNVWLLLDRKEALYSLNSAWHKYLRAGERMDSDDGGDDENEEEESEEEEERDEEEERVGEEESEGEEENEGEDAAVVELTEELLAQVVDETRARERMRMELGLKQKMVVVGNKTEAVAGMEREEEGVAGMEEEEVAGLEREEEGVAGMEQEEMEEVAGMEEEMVEVTEMEREEEEAEEEAEEVEEELVGDETVEEEGEEAVEGKTEEEEAEEESEAEGVAGMEEQEEETERVEADDEETESVEEEEENLTSLAGKVEGVEEEEDKDGATRKREALAYFGKPKSADRYLTKWIINSQTIQCSVETGMSHDFSTSLMSSTKGIRDNQVEQVSGISSPTECLVKLMNVSGTLSKTACAPVRFTVARISLKGKNTLFFNKEAKGGAGELVQFIIVQCNDSACKVPVKGNPYSKRRRCLGSSDSGISIFLHNDSSMLANTSTAFFSVDVPMKRKPFCLLRRQLQR</sequence>
<protein>
    <submittedName>
        <fullName evidence="2">Uncharacterized protein</fullName>
    </submittedName>
</protein>
<evidence type="ECO:0000256" key="1">
    <source>
        <dbReference type="SAM" id="MobiDB-lite"/>
    </source>
</evidence>
<feature type="compositionally biased region" description="Acidic residues" evidence="1">
    <location>
        <begin position="119"/>
        <end position="159"/>
    </location>
</feature>
<dbReference type="AlphaFoldDB" id="A0ABD2KXD8"/>
<feature type="compositionally biased region" description="Acidic residues" evidence="1">
    <location>
        <begin position="309"/>
        <end position="334"/>
    </location>
</feature>
<comment type="caution">
    <text evidence="2">The sequence shown here is derived from an EMBL/GenBank/DDBJ whole genome shotgun (WGS) entry which is preliminary data.</text>
</comment>
<dbReference type="Proteomes" id="UP001620626">
    <property type="component" value="Unassembled WGS sequence"/>
</dbReference>